<name>A0A2D3V9Y8_9PEZI</name>
<reference evidence="1 2" key="1">
    <citation type="submission" date="2016-03" db="EMBL/GenBank/DDBJ databases">
        <authorList>
            <person name="Ploux O."/>
        </authorList>
    </citation>
    <scope>NUCLEOTIDE SEQUENCE [LARGE SCALE GENOMIC DNA]</scope>
    <source>
        <strain evidence="1 2">URUG2</strain>
    </source>
</reference>
<organism evidence="1 2">
    <name type="scientific">Ramularia collo-cygni</name>
    <dbReference type="NCBI Taxonomy" id="112498"/>
    <lineage>
        <taxon>Eukaryota</taxon>
        <taxon>Fungi</taxon>
        <taxon>Dikarya</taxon>
        <taxon>Ascomycota</taxon>
        <taxon>Pezizomycotina</taxon>
        <taxon>Dothideomycetes</taxon>
        <taxon>Dothideomycetidae</taxon>
        <taxon>Mycosphaerellales</taxon>
        <taxon>Mycosphaerellaceae</taxon>
        <taxon>Ramularia</taxon>
    </lineage>
</organism>
<keyword evidence="2" id="KW-1185">Reference proteome</keyword>
<sequence>MWAASARLSRQHVRPAYDRIPPRSGKARGRIVKPLDPANATDLKWRRLNENIQGPTGGPSLVERMKESTVNILAALDSGFHARMGDIERKMRQNILETFDNSFPMYEREPNAKDREEKVLEVVDKGLQRYHYLKRLVDNPKTYELDK</sequence>
<dbReference type="AlphaFoldDB" id="A0A2D3V9Y8"/>
<evidence type="ECO:0000313" key="1">
    <source>
        <dbReference type="EMBL" id="CZT19444.1"/>
    </source>
</evidence>
<dbReference type="Proteomes" id="UP000225277">
    <property type="component" value="Unassembled WGS sequence"/>
</dbReference>
<dbReference type="RefSeq" id="XP_023626334.1">
    <property type="nucleotide sequence ID" value="XM_023770566.1"/>
</dbReference>
<dbReference type="GeneID" id="35600458"/>
<protein>
    <submittedName>
        <fullName evidence="1">Uncharacterized protein</fullName>
    </submittedName>
</protein>
<dbReference type="EMBL" id="FJUY01000007">
    <property type="protein sequence ID" value="CZT19444.1"/>
    <property type="molecule type" value="Genomic_DNA"/>
</dbReference>
<proteinExistence type="predicted"/>
<evidence type="ECO:0000313" key="2">
    <source>
        <dbReference type="Proteomes" id="UP000225277"/>
    </source>
</evidence>
<accession>A0A2D3V9Y8</accession>
<gene>
    <name evidence="1" type="ORF">RCC_05295</name>
</gene>